<sequence>MKKLIWALAGSLVVLSLLGIVSIHHFAPVSLVESISANGARFTPVDCWFTIGEGVRAQCGWLYTAPAAGKTHSAFKLPVIVMQYQGLDRQPDPVVYLAGGPGAPAGLERKAVEGYWLGWFQQKAGLKRDLVLFDQRGGGISRPDMECDGYRELSASILSQPGTPQENARRYREVARQCHGQLQQRGLPLDELGTVYSAGDVNDLMQLLGYAQWNLWGVSYGTRLAFEVQRRYPDKVRSMSLDSVYPPGEHLFRAWPDLLQGSLQRLFDFCQADNQCAMENGDLGARYQHLMAQLREHPLEIPVAGLHLGNLQELQLNDETLLAILFDSQYMSGSLREMAGMIRLLDEGRPDRAMGFIQHYLRQQFDASFREAAYWSVECRDNPPIARAEREAKINALPGLRDYLPYDYDLCDIWAADADGSLRLQDVAAPRQTPTLLLAGQDDPITPAAWATKVAKQGFAEHMAYLFRFEGISHSVMDNKPCAADLFVSFINAPDQRPSADCRRSFRDSEKGPLHSQGIS</sequence>
<dbReference type="InterPro" id="IPR005944">
    <property type="entry name" value="Pro_iminopeptidase"/>
</dbReference>
<dbReference type="PANTHER" id="PTHR43722">
    <property type="entry name" value="PROLINE IMINOPEPTIDASE"/>
    <property type="match status" value="1"/>
</dbReference>
<dbReference type="EMBL" id="JAYMYJ010000043">
    <property type="protein sequence ID" value="MEB4590459.1"/>
    <property type="molecule type" value="Genomic_DNA"/>
</dbReference>
<feature type="domain" description="AB hydrolase-1" evidence="3">
    <location>
        <begin position="93"/>
        <end position="480"/>
    </location>
</feature>
<evidence type="ECO:0000313" key="4">
    <source>
        <dbReference type="EMBL" id="MEB4590459.1"/>
    </source>
</evidence>
<feature type="region of interest" description="Disordered" evidence="2">
    <location>
        <begin position="501"/>
        <end position="520"/>
    </location>
</feature>
<evidence type="ECO:0000259" key="3">
    <source>
        <dbReference type="Pfam" id="PF00561"/>
    </source>
</evidence>
<dbReference type="Pfam" id="PF00561">
    <property type="entry name" value="Abhydrolase_1"/>
    <property type="match status" value="1"/>
</dbReference>
<comment type="caution">
    <text evidence="4">The sequence shown here is derived from an EMBL/GenBank/DDBJ whole genome shotgun (WGS) entry which is preliminary data.</text>
</comment>
<dbReference type="RefSeq" id="WP_324693779.1">
    <property type="nucleotide sequence ID" value="NZ_JAYMYJ010000043.1"/>
</dbReference>
<dbReference type="Gene3D" id="3.40.50.1820">
    <property type="entry name" value="alpha/beta hydrolase"/>
    <property type="match status" value="1"/>
</dbReference>
<name>A0ABU6CUL3_9GAMM</name>
<accession>A0ABU6CUL3</accession>
<protein>
    <recommendedName>
        <fullName evidence="1">Proline iminopeptidase</fullName>
    </recommendedName>
</protein>
<evidence type="ECO:0000313" key="5">
    <source>
        <dbReference type="Proteomes" id="UP001308005"/>
    </source>
</evidence>
<dbReference type="InterPro" id="IPR029058">
    <property type="entry name" value="AB_hydrolase_fold"/>
</dbReference>
<organism evidence="4 5">
    <name type="scientific">Candidatus Thiothrix phosphatis</name>
    <dbReference type="NCBI Taxonomy" id="3112415"/>
    <lineage>
        <taxon>Bacteria</taxon>
        <taxon>Pseudomonadati</taxon>
        <taxon>Pseudomonadota</taxon>
        <taxon>Gammaproteobacteria</taxon>
        <taxon>Thiotrichales</taxon>
        <taxon>Thiotrichaceae</taxon>
        <taxon>Thiothrix</taxon>
    </lineage>
</organism>
<reference evidence="5" key="1">
    <citation type="submission" date="2023-07" db="EMBL/GenBank/DDBJ databases">
        <title>The carbon used by Thiothrix.</title>
        <authorList>
            <person name="Chen L."/>
        </authorList>
    </citation>
    <scope>NUCLEOTIDE SEQUENCE [LARGE SCALE GENOMIC DNA]</scope>
</reference>
<dbReference type="PANTHER" id="PTHR43722:SF1">
    <property type="entry name" value="PROLINE IMINOPEPTIDASE"/>
    <property type="match status" value="1"/>
</dbReference>
<gene>
    <name evidence="4" type="ORF">VSS37_05670</name>
</gene>
<evidence type="ECO:0000256" key="1">
    <source>
        <dbReference type="ARBA" id="ARBA00021843"/>
    </source>
</evidence>
<evidence type="ECO:0000256" key="2">
    <source>
        <dbReference type="SAM" id="MobiDB-lite"/>
    </source>
</evidence>
<dbReference type="InterPro" id="IPR000073">
    <property type="entry name" value="AB_hydrolase_1"/>
</dbReference>
<keyword evidence="4" id="KW-0378">Hydrolase</keyword>
<feature type="compositionally biased region" description="Basic and acidic residues" evidence="2">
    <location>
        <begin position="501"/>
        <end position="513"/>
    </location>
</feature>
<keyword evidence="5" id="KW-1185">Reference proteome</keyword>
<proteinExistence type="predicted"/>
<dbReference type="GO" id="GO:0016787">
    <property type="term" value="F:hydrolase activity"/>
    <property type="evidence" value="ECO:0007669"/>
    <property type="project" value="UniProtKB-KW"/>
</dbReference>
<dbReference type="SUPFAM" id="SSF53474">
    <property type="entry name" value="alpha/beta-Hydrolases"/>
    <property type="match status" value="1"/>
</dbReference>
<dbReference type="Proteomes" id="UP001308005">
    <property type="component" value="Unassembled WGS sequence"/>
</dbReference>